<evidence type="ECO:0000313" key="10">
    <source>
        <dbReference type="EMBL" id="GAA3801349.1"/>
    </source>
</evidence>
<evidence type="ECO:0000256" key="3">
    <source>
        <dbReference type="ARBA" id="ARBA00023295"/>
    </source>
</evidence>
<keyword evidence="3 5" id="KW-0326">Glycosidase</keyword>
<dbReference type="SUPFAM" id="SSF49265">
    <property type="entry name" value="Fibronectin type III"/>
    <property type="match status" value="1"/>
</dbReference>
<comment type="similarity">
    <text evidence="1 5">Belongs to the glycosyl hydrolase 12 (cellulase H) family.</text>
</comment>
<feature type="region of interest" description="Disordered" evidence="6">
    <location>
        <begin position="336"/>
        <end position="356"/>
    </location>
</feature>
<proteinExistence type="inferred from homology"/>
<dbReference type="RefSeq" id="WP_344937326.1">
    <property type="nucleotide sequence ID" value="NZ_BAAAZR010000002.1"/>
</dbReference>
<evidence type="ECO:0000256" key="1">
    <source>
        <dbReference type="ARBA" id="ARBA00005519"/>
    </source>
</evidence>
<dbReference type="CDD" id="cd00063">
    <property type="entry name" value="FN3"/>
    <property type="match status" value="1"/>
</dbReference>
<dbReference type="InterPro" id="IPR036116">
    <property type="entry name" value="FN3_sf"/>
</dbReference>
<feature type="signal peptide" evidence="7">
    <location>
        <begin position="1"/>
        <end position="31"/>
    </location>
</feature>
<dbReference type="InterPro" id="IPR013783">
    <property type="entry name" value="Ig-like_fold"/>
</dbReference>
<dbReference type="PROSITE" id="PS51173">
    <property type="entry name" value="CBM2"/>
    <property type="match status" value="1"/>
</dbReference>
<dbReference type="Gene3D" id="2.60.120.180">
    <property type="match status" value="1"/>
</dbReference>
<feature type="chain" id="PRO_5045866364" description="Glycosyl hydrolase family 5" evidence="7">
    <location>
        <begin position="32"/>
        <end position="466"/>
    </location>
</feature>
<evidence type="ECO:0000256" key="5">
    <source>
        <dbReference type="RuleBase" id="RU361163"/>
    </source>
</evidence>
<evidence type="ECO:0000256" key="2">
    <source>
        <dbReference type="ARBA" id="ARBA00023277"/>
    </source>
</evidence>
<keyword evidence="7" id="KW-0732">Signal</keyword>
<feature type="domain" description="CBM2" evidence="9">
    <location>
        <begin position="357"/>
        <end position="466"/>
    </location>
</feature>
<protein>
    <recommendedName>
        <fullName evidence="12">Glycosyl hydrolase family 5</fullName>
    </recommendedName>
</protein>
<feature type="domain" description="Fibronectin type-III" evidence="8">
    <location>
        <begin position="270"/>
        <end position="355"/>
    </location>
</feature>
<dbReference type="InterPro" id="IPR013320">
    <property type="entry name" value="ConA-like_dom_sf"/>
</dbReference>
<gene>
    <name evidence="10" type="ORF">GCM10022226_21310</name>
</gene>
<dbReference type="InterPro" id="IPR013319">
    <property type="entry name" value="GH11/12"/>
</dbReference>
<sequence length="466" mass="47692">MKRRTLRALTAVFAVMGSILMTVVVTGQASADTVTCEKYGSVSIAGGRYVVMNNNWGDDTQQCINVTSTGFTITQASHNKPQNGAPGSYPAVYAGCHYANCSSGSGLPMRVTDSRFATIQTSVSMTYPSSAGVYDAAYDIWFDPTARTDGQNTGAELMIWLNHTGTVQPVGSRVATVSLAGGTWDVWFGNIGWNVVSYVRTSPTSSISFPVSTFYSDMVSRGYAQNSWYITSVQAGFEPWVGGTGLAVNNFSYSVGSGGGGGGDTTAPSAPSNLRASNVTAGGASLTWNASSDNVGVTGYDVYRGSTIVGTATGTSFNVTGLSASTTYSFSVRARDAAGNTSPSSNTVTVTTPSGGGGGGGGACAVAYVKNEWQGGFTADVTITNTGSGAVNGWTLAFSFPGDQRITSSWNAGVTQSGASITARNVSHNGSIAPGGKVSFGFQGTWASSDASPTAYTLNGSACTLG</sequence>
<evidence type="ECO:0000313" key="11">
    <source>
        <dbReference type="Proteomes" id="UP001500888"/>
    </source>
</evidence>
<accession>A0ABP7HSZ7</accession>
<dbReference type="PANTHER" id="PTHR34002">
    <property type="entry name" value="BLR1656 PROTEIN"/>
    <property type="match status" value="1"/>
</dbReference>
<evidence type="ECO:0000259" key="9">
    <source>
        <dbReference type="PROSITE" id="PS51173"/>
    </source>
</evidence>
<dbReference type="Proteomes" id="UP001500888">
    <property type="component" value="Unassembled WGS sequence"/>
</dbReference>
<evidence type="ECO:0000256" key="4">
    <source>
        <dbReference type="ARBA" id="ARBA00023326"/>
    </source>
</evidence>
<evidence type="ECO:0000259" key="8">
    <source>
        <dbReference type="PROSITE" id="PS50853"/>
    </source>
</evidence>
<dbReference type="SMART" id="SM00637">
    <property type="entry name" value="CBD_II"/>
    <property type="match status" value="1"/>
</dbReference>
<keyword evidence="5" id="KW-0378">Hydrolase</keyword>
<dbReference type="SUPFAM" id="SSF49899">
    <property type="entry name" value="Concanavalin A-like lectins/glucanases"/>
    <property type="match status" value="1"/>
</dbReference>
<keyword evidence="2 5" id="KW-0119">Carbohydrate metabolism</keyword>
<dbReference type="PANTHER" id="PTHR34002:SF9">
    <property type="entry name" value="XYLOGLUCAN-SPECIFIC ENDO-BETA-1,4-GLUCANASE A"/>
    <property type="match status" value="1"/>
</dbReference>
<dbReference type="Pfam" id="PF00041">
    <property type="entry name" value="fn3"/>
    <property type="match status" value="1"/>
</dbReference>
<keyword evidence="4 5" id="KW-0624">Polysaccharide degradation</keyword>
<dbReference type="SMART" id="SM00060">
    <property type="entry name" value="FN3"/>
    <property type="match status" value="1"/>
</dbReference>
<dbReference type="Pfam" id="PF01670">
    <property type="entry name" value="Glyco_hydro_12"/>
    <property type="match status" value="1"/>
</dbReference>
<dbReference type="InterPro" id="IPR001919">
    <property type="entry name" value="CBD2"/>
</dbReference>
<reference evidence="11" key="1">
    <citation type="journal article" date="2019" name="Int. J. Syst. Evol. Microbiol.">
        <title>The Global Catalogue of Microorganisms (GCM) 10K type strain sequencing project: providing services to taxonomists for standard genome sequencing and annotation.</title>
        <authorList>
            <consortium name="The Broad Institute Genomics Platform"/>
            <consortium name="The Broad Institute Genome Sequencing Center for Infectious Disease"/>
            <person name="Wu L."/>
            <person name="Ma J."/>
        </authorList>
    </citation>
    <scope>NUCLEOTIDE SEQUENCE [LARGE SCALE GENOMIC DNA]</scope>
    <source>
        <strain evidence="11">JCM 16908</strain>
    </source>
</reference>
<dbReference type="Pfam" id="PF00553">
    <property type="entry name" value="CBM_2"/>
    <property type="match status" value="1"/>
</dbReference>
<dbReference type="InterPro" id="IPR003961">
    <property type="entry name" value="FN3_dom"/>
</dbReference>
<dbReference type="InterPro" id="IPR002594">
    <property type="entry name" value="GH12"/>
</dbReference>
<dbReference type="InterPro" id="IPR012291">
    <property type="entry name" value="CBM2_carb-bd_dom_sf"/>
</dbReference>
<evidence type="ECO:0008006" key="12">
    <source>
        <dbReference type="Google" id="ProtNLM"/>
    </source>
</evidence>
<dbReference type="Gene3D" id="2.60.40.10">
    <property type="entry name" value="Immunoglobulins"/>
    <property type="match status" value="1"/>
</dbReference>
<evidence type="ECO:0000256" key="7">
    <source>
        <dbReference type="SAM" id="SignalP"/>
    </source>
</evidence>
<keyword evidence="11" id="KW-1185">Reference proteome</keyword>
<evidence type="ECO:0000256" key="6">
    <source>
        <dbReference type="SAM" id="MobiDB-lite"/>
    </source>
</evidence>
<dbReference type="EMBL" id="BAAAZR010000002">
    <property type="protein sequence ID" value="GAA3801349.1"/>
    <property type="molecule type" value="Genomic_DNA"/>
</dbReference>
<dbReference type="Gene3D" id="2.60.40.290">
    <property type="match status" value="1"/>
</dbReference>
<comment type="caution">
    <text evidence="10">The sequence shown here is derived from an EMBL/GenBank/DDBJ whole genome shotgun (WGS) entry which is preliminary data.</text>
</comment>
<organism evidence="10 11">
    <name type="scientific">Sphaerisporangium flaviroseum</name>
    <dbReference type="NCBI Taxonomy" id="509199"/>
    <lineage>
        <taxon>Bacteria</taxon>
        <taxon>Bacillati</taxon>
        <taxon>Actinomycetota</taxon>
        <taxon>Actinomycetes</taxon>
        <taxon>Streptosporangiales</taxon>
        <taxon>Streptosporangiaceae</taxon>
        <taxon>Sphaerisporangium</taxon>
    </lineage>
</organism>
<dbReference type="PROSITE" id="PS50853">
    <property type="entry name" value="FN3"/>
    <property type="match status" value="1"/>
</dbReference>
<dbReference type="SUPFAM" id="SSF49384">
    <property type="entry name" value="Carbohydrate-binding domain"/>
    <property type="match status" value="1"/>
</dbReference>
<feature type="compositionally biased region" description="Low complexity" evidence="6">
    <location>
        <begin position="339"/>
        <end position="353"/>
    </location>
</feature>
<name>A0ABP7HSZ7_9ACTN</name>
<dbReference type="InterPro" id="IPR008965">
    <property type="entry name" value="CBM2/CBM3_carb-bd_dom_sf"/>
</dbReference>